<feature type="transmembrane region" description="Helical" evidence="1">
    <location>
        <begin position="337"/>
        <end position="353"/>
    </location>
</feature>
<keyword evidence="3" id="KW-1185">Reference proteome</keyword>
<feature type="transmembrane region" description="Helical" evidence="1">
    <location>
        <begin position="64"/>
        <end position="82"/>
    </location>
</feature>
<gene>
    <name evidence="2" type="ORF">TH63_13255</name>
</gene>
<feature type="transmembrane region" description="Helical" evidence="1">
    <location>
        <begin position="15"/>
        <end position="32"/>
    </location>
</feature>
<name>A0A0H4W7F6_9BACT</name>
<reference evidence="2 3" key="1">
    <citation type="submission" date="2015-01" db="EMBL/GenBank/DDBJ databases">
        <title>Rufibacter sp./DG31D/ whole genome sequencing.</title>
        <authorList>
            <person name="Kim M.K."/>
            <person name="Srinivasan S."/>
            <person name="Lee J.-J."/>
        </authorList>
    </citation>
    <scope>NUCLEOTIDE SEQUENCE [LARGE SCALE GENOMIC DNA]</scope>
    <source>
        <strain evidence="2 3">DG31D</strain>
    </source>
</reference>
<accession>A0A0H4W7F6</accession>
<feature type="transmembrane region" description="Helical" evidence="1">
    <location>
        <begin position="405"/>
        <end position="424"/>
    </location>
</feature>
<feature type="transmembrane region" description="Helical" evidence="1">
    <location>
        <begin position="88"/>
        <end position="105"/>
    </location>
</feature>
<proteinExistence type="predicted"/>
<evidence type="ECO:0000313" key="2">
    <source>
        <dbReference type="EMBL" id="AKQ46371.1"/>
    </source>
</evidence>
<dbReference type="OrthoDB" id="828203at2"/>
<dbReference type="EMBL" id="CP010777">
    <property type="protein sequence ID" value="AKQ46371.1"/>
    <property type="molecule type" value="Genomic_DNA"/>
</dbReference>
<dbReference type="STRING" id="1379910.TH63_13255"/>
<feature type="transmembrane region" description="Helical" evidence="1">
    <location>
        <begin position="186"/>
        <end position="202"/>
    </location>
</feature>
<sequence length="541" mass="62209">MAPIFSFFRRVGENPLFWFLLTVGFTLLYFFAEHEGFYFGDDFSYGLYAHQLLYGGFHFDDYSFCHRFMVFVPTALFYWLWGMNAYTTTLWPLLCTLGTYMVLFLTFRKNHPVASSWALVLMGFYYFQLNTVNYLYPDNILLFFSTACLLVLYKARQPLPNPQSEIGYGVLFAVLNLLAFLTKETIVYAAPFYFLVFLYHLLRKENLRFWAAAILSGALLLGVYFLLYKVYAGNAWQRFDDIAAAGYADTKADYFAARATMLLSRLTYGPLVFFAGSGLAILLAPAVAGLALAKRGDFQVQKPFGFWAFATLVMLFPIWFGSVSLEYYKPMTLLPRMFHPLLPAFCLLAGLAVERIWGDKKAYLLLALLFLGSMAVTDKVMWTMYLPLAIFFTVLFFWRRAVPHWLALAAVMLVSLIRPVYFITKPTVSYYFEQKQIIDQHLSSPVGSHVVVTDSMMARMHPFFYGYQVPKNYTYLPYSAADSSILQQADTVFLLINNGVLEHPELMMPLREKDVLPKFSQARLIAQEGKVKLYLLPPKKR</sequence>
<evidence type="ECO:0000256" key="1">
    <source>
        <dbReference type="SAM" id="Phobius"/>
    </source>
</evidence>
<keyword evidence="1" id="KW-1133">Transmembrane helix</keyword>
<dbReference type="KEGG" id="ruf:TH63_13255"/>
<feature type="transmembrane region" description="Helical" evidence="1">
    <location>
        <begin position="304"/>
        <end position="325"/>
    </location>
</feature>
<keyword evidence="1" id="KW-0812">Transmembrane</keyword>
<organism evidence="2 3">
    <name type="scientific">Rufibacter radiotolerans</name>
    <dbReference type="NCBI Taxonomy" id="1379910"/>
    <lineage>
        <taxon>Bacteria</taxon>
        <taxon>Pseudomonadati</taxon>
        <taxon>Bacteroidota</taxon>
        <taxon>Cytophagia</taxon>
        <taxon>Cytophagales</taxon>
        <taxon>Hymenobacteraceae</taxon>
        <taxon>Rufibacter</taxon>
    </lineage>
</organism>
<protein>
    <recommendedName>
        <fullName evidence="4">Glycosyltransferase RgtA/B/C/D-like domain-containing protein</fullName>
    </recommendedName>
</protein>
<feature type="transmembrane region" description="Helical" evidence="1">
    <location>
        <begin position="271"/>
        <end position="292"/>
    </location>
</feature>
<dbReference type="PATRIC" id="fig|1379910.4.peg.2878"/>
<keyword evidence="1" id="KW-0472">Membrane</keyword>
<evidence type="ECO:0008006" key="4">
    <source>
        <dbReference type="Google" id="ProtNLM"/>
    </source>
</evidence>
<evidence type="ECO:0000313" key="3">
    <source>
        <dbReference type="Proteomes" id="UP000036458"/>
    </source>
</evidence>
<feature type="transmembrane region" description="Helical" evidence="1">
    <location>
        <begin position="209"/>
        <end position="228"/>
    </location>
</feature>
<dbReference type="AlphaFoldDB" id="A0A0H4W7F6"/>
<dbReference type="RefSeq" id="WP_048921361.1">
    <property type="nucleotide sequence ID" value="NZ_CP010777.1"/>
</dbReference>
<feature type="transmembrane region" description="Helical" evidence="1">
    <location>
        <begin position="112"/>
        <end position="128"/>
    </location>
</feature>
<feature type="transmembrane region" description="Helical" evidence="1">
    <location>
        <begin position="360"/>
        <end position="376"/>
    </location>
</feature>
<dbReference type="Proteomes" id="UP000036458">
    <property type="component" value="Chromosome"/>
</dbReference>